<feature type="region of interest" description="Disordered" evidence="6">
    <location>
        <begin position="376"/>
        <end position="470"/>
    </location>
</feature>
<dbReference type="PANTHER" id="PTHR47338">
    <property type="entry name" value="ZN(II)2CYS6 TRANSCRIPTION FACTOR (EUROFUNG)-RELATED"/>
    <property type="match status" value="1"/>
</dbReference>
<dbReference type="InterPro" id="IPR036864">
    <property type="entry name" value="Zn2-C6_fun-type_DNA-bd_sf"/>
</dbReference>
<accession>A0A1E1KVQ3</accession>
<feature type="region of interest" description="Disordered" evidence="6">
    <location>
        <begin position="161"/>
        <end position="282"/>
    </location>
</feature>
<dbReference type="Pfam" id="PF00172">
    <property type="entry name" value="Zn_clus"/>
    <property type="match status" value="1"/>
</dbReference>
<name>A0A1E1KVQ3_9HELO</name>
<dbReference type="GO" id="GO:0008270">
    <property type="term" value="F:zinc ion binding"/>
    <property type="evidence" value="ECO:0007669"/>
    <property type="project" value="InterPro"/>
</dbReference>
<dbReference type="Proteomes" id="UP000178129">
    <property type="component" value="Unassembled WGS sequence"/>
</dbReference>
<dbReference type="GO" id="GO:0003677">
    <property type="term" value="F:DNA binding"/>
    <property type="evidence" value="ECO:0007669"/>
    <property type="project" value="InterPro"/>
</dbReference>
<proteinExistence type="predicted"/>
<dbReference type="EMBL" id="FJUW01000024">
    <property type="protein sequence ID" value="CZT02235.1"/>
    <property type="molecule type" value="Genomic_DNA"/>
</dbReference>
<evidence type="ECO:0000256" key="3">
    <source>
        <dbReference type="ARBA" id="ARBA00023015"/>
    </source>
</evidence>
<evidence type="ECO:0000259" key="7">
    <source>
        <dbReference type="PROSITE" id="PS50048"/>
    </source>
</evidence>
<dbReference type="SUPFAM" id="SSF57701">
    <property type="entry name" value="Zn2/Cys6 DNA-binding domain"/>
    <property type="match status" value="1"/>
</dbReference>
<feature type="region of interest" description="Disordered" evidence="6">
    <location>
        <begin position="1"/>
        <end position="141"/>
    </location>
</feature>
<dbReference type="SMART" id="SM00906">
    <property type="entry name" value="Fungal_trans"/>
    <property type="match status" value="1"/>
</dbReference>
<evidence type="ECO:0000256" key="5">
    <source>
        <dbReference type="ARBA" id="ARBA00023242"/>
    </source>
</evidence>
<keyword evidence="5" id="KW-0539">Nucleus</keyword>
<dbReference type="CDD" id="cd12148">
    <property type="entry name" value="fungal_TF_MHR"/>
    <property type="match status" value="1"/>
</dbReference>
<sequence>MTQIYTQVPIPPPLERRPQLYDQKQDQYIPREYQHTNAGSSQPSNKQSEGNGWKPSYSTSPMSETQKSFFAVSPSKTGDMYRPESSMKSTREQLPPLSSLFASTSHQTRPPPTSYSDGHSPVFSTISSTNPRQQGTSIYTDRPFDSSFLVARHYSYNSRPEVERLGIPPPPRPRQIGPRPESPRYDSRYAPVETSRPFAPASVNAWSPHPQSQRPEYFPRDTSSSFRSHPEFRQPTAINRSEVDSRATYRDSQQSAPATTIQPPTSTSTVTGDPLTTKDGLGPKIWTGSQFLPRFVRSAEVPGEGTCYFYDDGTHCKTVIDGEIVNAHWGVTKAGKPRKRLAIACITCREKKIKCDPDYPRCVQCEKFGRICKFKNAPRGGHGSPDTPPSDPEDSVSRPSSSRADLETFKVEKRESSHSVSPRQMRQATPDSEPHHSKRQRTGYNDFTPVASEASPQPSIHDSTSPTIPWAEPVNNGLSSQTDLLQEWQTNPFSTNPMLVTELITVFFKHVPETAYSMFPEGPFKAWILSVSEKSVEDLMLVYTVLALGTVFSQNSEHKAFGAQFAAVARFGCDNSRFSIQLVQSRILLALYYFAINNPEDSWDFCGAALRAASGIKLNLEMEKTDDAYRKTFPYGLNRAGFAECRRRTFWSCYLMDRYNGFCSGHLSITSSDDVFIRLPCDVDSFESQLDIRNPFFDPATPPIENIDWTIGSMAYLINITTIWGDVMANIYRTSQRPSPSTSNSNFATFYDNATLRLRIWNDALPASYAFSPENLARAARGGKLGTFMMMHTVYHTTAMKLNRYIQQYNLTNSQLTHHVSVSRQHAEGLLRVVDTLATFRATAPSSPGMHSDLPIKFSSPFVGYAIVSAIDILTAKITARSIACRLASFRGSQAIIAELALFWHSSKNQQALIEQRLRDLGELGELVRDRDEGFPSTGHIAAFARESGDGVFEMKEPIEKTFSRDYDCIYA</sequence>
<dbReference type="SMART" id="SM00066">
    <property type="entry name" value="GAL4"/>
    <property type="match status" value="1"/>
</dbReference>
<feature type="compositionally biased region" description="Polar residues" evidence="6">
    <location>
        <begin position="454"/>
        <end position="467"/>
    </location>
</feature>
<feature type="compositionally biased region" description="Basic and acidic residues" evidence="6">
    <location>
        <begin position="404"/>
        <end position="417"/>
    </location>
</feature>
<keyword evidence="2" id="KW-0479">Metal-binding</keyword>
<keyword evidence="3" id="KW-0805">Transcription regulation</keyword>
<organism evidence="8 9">
    <name type="scientific">Rhynchosporium graminicola</name>
    <dbReference type="NCBI Taxonomy" id="2792576"/>
    <lineage>
        <taxon>Eukaryota</taxon>
        <taxon>Fungi</taxon>
        <taxon>Dikarya</taxon>
        <taxon>Ascomycota</taxon>
        <taxon>Pezizomycotina</taxon>
        <taxon>Leotiomycetes</taxon>
        <taxon>Helotiales</taxon>
        <taxon>Ploettnerulaceae</taxon>
        <taxon>Rhynchosporium</taxon>
    </lineage>
</organism>
<evidence type="ECO:0000256" key="1">
    <source>
        <dbReference type="ARBA" id="ARBA00004123"/>
    </source>
</evidence>
<gene>
    <name evidence="8" type="ORF">RCO7_11049</name>
</gene>
<dbReference type="InterPro" id="IPR050815">
    <property type="entry name" value="TF_fung"/>
</dbReference>
<keyword evidence="9" id="KW-1185">Reference proteome</keyword>
<comment type="caution">
    <text evidence="8">The sequence shown here is derived from an EMBL/GenBank/DDBJ whole genome shotgun (WGS) entry which is preliminary data.</text>
</comment>
<dbReference type="GO" id="GO:0000981">
    <property type="term" value="F:DNA-binding transcription factor activity, RNA polymerase II-specific"/>
    <property type="evidence" value="ECO:0007669"/>
    <property type="project" value="InterPro"/>
</dbReference>
<dbReference type="Gene3D" id="4.10.240.10">
    <property type="entry name" value="Zn(2)-C6 fungal-type DNA-binding domain"/>
    <property type="match status" value="1"/>
</dbReference>
<feature type="compositionally biased region" description="Basic and acidic residues" evidence="6">
    <location>
        <begin position="14"/>
        <end position="25"/>
    </location>
</feature>
<dbReference type="PANTHER" id="PTHR47338:SF11">
    <property type="entry name" value="ZN(II)2CYS6 TRANSCRIPTION FACTOR (EUROFUNG)"/>
    <property type="match status" value="1"/>
</dbReference>
<dbReference type="PROSITE" id="PS00463">
    <property type="entry name" value="ZN2_CY6_FUNGAL_1"/>
    <property type="match status" value="1"/>
</dbReference>
<feature type="compositionally biased region" description="Polar residues" evidence="6">
    <location>
        <begin position="418"/>
        <end position="430"/>
    </location>
</feature>
<dbReference type="Pfam" id="PF04082">
    <property type="entry name" value="Fungal_trans"/>
    <property type="match status" value="1"/>
</dbReference>
<evidence type="ECO:0000256" key="4">
    <source>
        <dbReference type="ARBA" id="ARBA00023163"/>
    </source>
</evidence>
<evidence type="ECO:0000256" key="2">
    <source>
        <dbReference type="ARBA" id="ARBA00022723"/>
    </source>
</evidence>
<dbReference type="InParanoid" id="A0A1E1KVQ3"/>
<dbReference type="InterPro" id="IPR001138">
    <property type="entry name" value="Zn2Cys6_DnaBD"/>
</dbReference>
<comment type="subcellular location">
    <subcellularLocation>
        <location evidence="1">Nucleus</location>
    </subcellularLocation>
</comment>
<dbReference type="InterPro" id="IPR007219">
    <property type="entry name" value="XnlR_reg_dom"/>
</dbReference>
<dbReference type="AlphaFoldDB" id="A0A1E1KVQ3"/>
<evidence type="ECO:0000313" key="8">
    <source>
        <dbReference type="EMBL" id="CZT02235.1"/>
    </source>
</evidence>
<dbReference type="GO" id="GO:0006351">
    <property type="term" value="P:DNA-templated transcription"/>
    <property type="evidence" value="ECO:0007669"/>
    <property type="project" value="InterPro"/>
</dbReference>
<feature type="domain" description="Zn(2)-C6 fungal-type" evidence="7">
    <location>
        <begin position="344"/>
        <end position="374"/>
    </location>
</feature>
<dbReference type="PROSITE" id="PS50048">
    <property type="entry name" value="ZN2_CY6_FUNGAL_2"/>
    <property type="match status" value="1"/>
</dbReference>
<dbReference type="STRING" id="914237.A0A1E1KVQ3"/>
<reference evidence="9" key="1">
    <citation type="submission" date="2016-03" db="EMBL/GenBank/DDBJ databases">
        <authorList>
            <person name="Ploux O."/>
        </authorList>
    </citation>
    <scope>NUCLEOTIDE SEQUENCE [LARGE SCALE GENOMIC DNA]</scope>
    <source>
        <strain evidence="9">UK7</strain>
    </source>
</reference>
<evidence type="ECO:0000256" key="6">
    <source>
        <dbReference type="SAM" id="MobiDB-lite"/>
    </source>
</evidence>
<keyword evidence="4" id="KW-0804">Transcription</keyword>
<protein>
    <submittedName>
        <fullName evidence="8">Related to nitrate assimilation regulatory protein nirA</fullName>
    </submittedName>
</protein>
<feature type="compositionally biased region" description="Polar residues" evidence="6">
    <location>
        <begin position="100"/>
        <end position="139"/>
    </location>
</feature>
<dbReference type="GO" id="GO:0005634">
    <property type="term" value="C:nucleus"/>
    <property type="evidence" value="ECO:0007669"/>
    <property type="project" value="UniProtKB-SubCell"/>
</dbReference>
<feature type="compositionally biased region" description="Polar residues" evidence="6">
    <location>
        <begin position="250"/>
        <end position="271"/>
    </location>
</feature>
<feature type="compositionally biased region" description="Polar residues" evidence="6">
    <location>
        <begin position="35"/>
        <end position="68"/>
    </location>
</feature>
<evidence type="ECO:0000313" key="9">
    <source>
        <dbReference type="Proteomes" id="UP000178129"/>
    </source>
</evidence>
<dbReference type="CDD" id="cd00067">
    <property type="entry name" value="GAL4"/>
    <property type="match status" value="1"/>
</dbReference>